<evidence type="ECO:0000256" key="1">
    <source>
        <dbReference type="SAM" id="MobiDB-lite"/>
    </source>
</evidence>
<reference evidence="2 3" key="1">
    <citation type="submission" date="2022-06" db="EMBL/GenBank/DDBJ databases">
        <title>Acetobacer genomes from food samples.</title>
        <authorList>
            <person name="Sombolestani A."/>
        </authorList>
    </citation>
    <scope>NUCLEOTIDE SEQUENCE [LARGE SCALE GENOMIC DNA]</scope>
    <source>
        <strain evidence="2 3">R-83285</strain>
    </source>
</reference>
<feature type="region of interest" description="Disordered" evidence="1">
    <location>
        <begin position="159"/>
        <end position="210"/>
    </location>
</feature>
<dbReference type="EMBL" id="JAMYZZ010000004">
    <property type="protein sequence ID" value="MCP1257896.1"/>
    <property type="molecule type" value="Genomic_DNA"/>
</dbReference>
<sequence length="361" mass="36643">MATLTQCLTATLLHKHPKGAGAPQGHDAGPVLARAVLSVLAGAVPERGVAPTRWKGGHGGRGAVAALVAAMLPARQARMGRGGGVVPLARPRGQGGRQVRMVAGHGPALPHPASPPEGAGHAAPVRAGFVPERILGSTRPAGQGQTYPAARTAYAGEQPAPHMQAPQERAGVQPARSTTPPQSTGAGQNAGTSRVATHKSAAARPPLPTGQHVLARGERAGAVQGHKGGGHWVLRQARGPHGATRPVWEHAGLMARVLRHWAVGGSVGGDVRRGAGQGGLQGAGPHVALAPPSTPDYLHATSRAVKVASTAAPLRAAAAPTVQAQITVNATNATAQAIGDELEQRMDTLRMQARQANMGQF</sequence>
<comment type="caution">
    <text evidence="2">The sequence shown here is derived from an EMBL/GenBank/DDBJ whole genome shotgun (WGS) entry which is preliminary data.</text>
</comment>
<name>A0ABT1EYR2_9PROT</name>
<gene>
    <name evidence="2" type="ORF">NKW50_04735</name>
</gene>
<feature type="compositionally biased region" description="Polar residues" evidence="1">
    <location>
        <begin position="175"/>
        <end position="195"/>
    </location>
</feature>
<protein>
    <submittedName>
        <fullName evidence="2">Uncharacterized protein</fullName>
    </submittedName>
</protein>
<dbReference type="RefSeq" id="WP_165992359.1">
    <property type="nucleotide sequence ID" value="NZ_JAMYZY010000004.1"/>
</dbReference>
<evidence type="ECO:0000313" key="3">
    <source>
        <dbReference type="Proteomes" id="UP001523528"/>
    </source>
</evidence>
<evidence type="ECO:0000313" key="2">
    <source>
        <dbReference type="EMBL" id="MCP1257896.1"/>
    </source>
</evidence>
<accession>A0ABT1EYR2</accession>
<keyword evidence="3" id="KW-1185">Reference proteome</keyword>
<proteinExistence type="predicted"/>
<organism evidence="2 3">
    <name type="scientific">Acetobacter lambici</name>
    <dbReference type="NCBI Taxonomy" id="1332824"/>
    <lineage>
        <taxon>Bacteria</taxon>
        <taxon>Pseudomonadati</taxon>
        <taxon>Pseudomonadota</taxon>
        <taxon>Alphaproteobacteria</taxon>
        <taxon>Acetobacterales</taxon>
        <taxon>Acetobacteraceae</taxon>
        <taxon>Acetobacter</taxon>
    </lineage>
</organism>
<dbReference type="Proteomes" id="UP001523528">
    <property type="component" value="Unassembled WGS sequence"/>
</dbReference>